<keyword evidence="2" id="KW-0808">Transferase</keyword>
<keyword evidence="3" id="KW-0547">Nucleotide-binding</keyword>
<comment type="similarity">
    <text evidence="1">Belongs to the NAD kinase family.</text>
</comment>
<comment type="caution">
    <text evidence="8">The sequence shown here is derived from an EMBL/GenBank/DDBJ whole genome shotgun (WGS) entry which is preliminary data.</text>
</comment>
<name>A0A1R1X073_9FUNG</name>
<evidence type="ECO:0000313" key="11">
    <source>
        <dbReference type="Proteomes" id="UP000187283"/>
    </source>
</evidence>
<dbReference type="GO" id="GO:0005524">
    <property type="term" value="F:ATP binding"/>
    <property type="evidence" value="ECO:0007669"/>
    <property type="project" value="UniProtKB-KW"/>
</dbReference>
<dbReference type="PANTHER" id="PTHR20275:SF26">
    <property type="entry name" value="NADH KINASE POS5, MITOCHONDRIAL"/>
    <property type="match status" value="1"/>
</dbReference>
<evidence type="ECO:0000256" key="6">
    <source>
        <dbReference type="ARBA" id="ARBA00022857"/>
    </source>
</evidence>
<evidence type="ECO:0000256" key="1">
    <source>
        <dbReference type="ARBA" id="ARBA00010995"/>
    </source>
</evidence>
<dbReference type="HAMAP" id="MF_00361">
    <property type="entry name" value="NAD_kinase"/>
    <property type="match status" value="1"/>
</dbReference>
<protein>
    <submittedName>
        <fullName evidence="8">NADH kinase pos5, mitochondrial</fullName>
    </submittedName>
</protein>
<dbReference type="FunFam" id="2.60.200.30:FF:000009">
    <property type="entry name" value="Poly(P)/ATP NAD kinase"/>
    <property type="match status" value="1"/>
</dbReference>
<organism evidence="8 11">
    <name type="scientific">Smittium culicis</name>
    <dbReference type="NCBI Taxonomy" id="133412"/>
    <lineage>
        <taxon>Eukaryota</taxon>
        <taxon>Fungi</taxon>
        <taxon>Fungi incertae sedis</taxon>
        <taxon>Zoopagomycota</taxon>
        <taxon>Kickxellomycotina</taxon>
        <taxon>Harpellomycetes</taxon>
        <taxon>Harpellales</taxon>
        <taxon>Legeriomycetaceae</taxon>
        <taxon>Smittium</taxon>
    </lineage>
</organism>
<dbReference type="EMBL" id="LSSN01000918">
    <property type="protein sequence ID" value="OMJ21776.1"/>
    <property type="molecule type" value="Genomic_DNA"/>
</dbReference>
<keyword evidence="4 8" id="KW-0418">Kinase</keyword>
<dbReference type="Gene3D" id="3.40.50.10330">
    <property type="entry name" value="Probable inorganic polyphosphate/atp-NAD kinase, domain 1"/>
    <property type="match status" value="1"/>
</dbReference>
<dbReference type="GO" id="GO:0006741">
    <property type="term" value="P:NADP+ biosynthetic process"/>
    <property type="evidence" value="ECO:0007669"/>
    <property type="project" value="InterPro"/>
</dbReference>
<reference evidence="8 11" key="1">
    <citation type="submission" date="2017-01" db="EMBL/GenBank/DDBJ databases">
        <authorList>
            <person name="Mah S.A."/>
            <person name="Swanson W.J."/>
            <person name="Moy G.W."/>
            <person name="Vacquier V.D."/>
        </authorList>
    </citation>
    <scope>NUCLEOTIDE SEQUENCE [LARGE SCALE GENOMIC DNA]</scope>
    <source>
        <strain evidence="8 11">GSMNP</strain>
    </source>
</reference>
<keyword evidence="7" id="KW-0520">NAD</keyword>
<dbReference type="PANTHER" id="PTHR20275">
    <property type="entry name" value="NAD KINASE"/>
    <property type="match status" value="1"/>
</dbReference>
<proteinExistence type="inferred from homology"/>
<dbReference type="OrthoDB" id="24581at2759"/>
<keyword evidence="6" id="KW-0521">NADP</keyword>
<evidence type="ECO:0000256" key="3">
    <source>
        <dbReference type="ARBA" id="ARBA00022741"/>
    </source>
</evidence>
<dbReference type="EMBL" id="LSSN01005903">
    <property type="protein sequence ID" value="OMJ08019.1"/>
    <property type="molecule type" value="Genomic_DNA"/>
</dbReference>
<evidence type="ECO:0000313" key="8">
    <source>
        <dbReference type="EMBL" id="OMJ08019.1"/>
    </source>
</evidence>
<dbReference type="SUPFAM" id="SSF111331">
    <property type="entry name" value="NAD kinase/diacylglycerol kinase-like"/>
    <property type="match status" value="1"/>
</dbReference>
<evidence type="ECO:0000256" key="5">
    <source>
        <dbReference type="ARBA" id="ARBA00022840"/>
    </source>
</evidence>
<dbReference type="STRING" id="133412.A0A1R1X073"/>
<dbReference type="Proteomes" id="UP000187283">
    <property type="component" value="Unassembled WGS sequence"/>
</dbReference>
<gene>
    <name evidence="8" type="ORF">AYI70_g11821</name>
    <name evidence="10" type="ORF">AYI70_g3269</name>
    <name evidence="9" type="ORF">AYI70_g5959</name>
</gene>
<sequence>MSLLASRLLRPKICKNSLFSKQSISSFTSKYEFSKPVLNNFPGAFPAPAIRFVSRNSLSEPLQQFHDNVYPDYSSKLFRDSWENGVPKSTLVVLKSGVDKTINALKNLAKWLNKEHPTIKIYVESPVYSKVSDSKFEFTVFNPDQDTSLIDFIITLGGDGTLLKTSSLFQESVPPVLSFSMGTLGFLLPFATSEAMNEVTVHRGHYEHLSTLNCYIDNRILTSVVADGLVASTPSGSTAYSLSAGGPIMHPALESIVLTPICPRSLSFRSVVLPNDLEIKLELSETSRGYSTILCDGIYIGKLGFGDYIIVRNLPEIFFFIM</sequence>
<accession>A0A1R1X073</accession>
<evidence type="ECO:0000256" key="7">
    <source>
        <dbReference type="ARBA" id="ARBA00023027"/>
    </source>
</evidence>
<dbReference type="Pfam" id="PF20143">
    <property type="entry name" value="NAD_kinase_C"/>
    <property type="match status" value="1"/>
</dbReference>
<keyword evidence="11" id="KW-1185">Reference proteome</keyword>
<dbReference type="InterPro" id="IPR017437">
    <property type="entry name" value="ATP-NAD_kinase_PpnK-typ_C"/>
</dbReference>
<dbReference type="InterPro" id="IPR017438">
    <property type="entry name" value="ATP-NAD_kinase_N"/>
</dbReference>
<dbReference type="EMBL" id="LSSN01002041">
    <property type="protein sequence ID" value="OMJ17458.1"/>
    <property type="molecule type" value="Genomic_DNA"/>
</dbReference>
<evidence type="ECO:0000256" key="4">
    <source>
        <dbReference type="ARBA" id="ARBA00022777"/>
    </source>
</evidence>
<evidence type="ECO:0000256" key="2">
    <source>
        <dbReference type="ARBA" id="ARBA00022679"/>
    </source>
</evidence>
<dbReference type="InterPro" id="IPR002504">
    <property type="entry name" value="NADK"/>
</dbReference>
<dbReference type="InterPro" id="IPR016064">
    <property type="entry name" value="NAD/diacylglycerol_kinase_sf"/>
</dbReference>
<dbReference type="GO" id="GO:0019674">
    <property type="term" value="P:NAD+ metabolic process"/>
    <property type="evidence" value="ECO:0007669"/>
    <property type="project" value="InterPro"/>
</dbReference>
<dbReference type="Gene3D" id="2.60.200.30">
    <property type="entry name" value="Probable inorganic polyphosphate/atp-NAD kinase, domain 2"/>
    <property type="match status" value="1"/>
</dbReference>
<dbReference type="GO" id="GO:0003951">
    <property type="term" value="F:NAD+ kinase activity"/>
    <property type="evidence" value="ECO:0007669"/>
    <property type="project" value="InterPro"/>
</dbReference>
<keyword evidence="5" id="KW-0067">ATP-binding</keyword>
<evidence type="ECO:0000313" key="10">
    <source>
        <dbReference type="EMBL" id="OMJ21776.1"/>
    </source>
</evidence>
<dbReference type="Pfam" id="PF01513">
    <property type="entry name" value="NAD_kinase"/>
    <property type="match status" value="1"/>
</dbReference>
<evidence type="ECO:0000313" key="9">
    <source>
        <dbReference type="EMBL" id="OMJ17458.1"/>
    </source>
</evidence>
<dbReference type="AlphaFoldDB" id="A0A1R1X073"/>